<dbReference type="AlphaFoldDB" id="A0A2P4SL63"/>
<proteinExistence type="predicted"/>
<dbReference type="GO" id="GO:0005975">
    <property type="term" value="P:carbohydrate metabolic process"/>
    <property type="evidence" value="ECO:0007669"/>
    <property type="project" value="InterPro"/>
</dbReference>
<keyword evidence="1" id="KW-1133">Transmembrane helix</keyword>
<dbReference type="InterPro" id="IPR007822">
    <property type="entry name" value="LANC-like"/>
</dbReference>
<dbReference type="Pfam" id="PF05147">
    <property type="entry name" value="LANC_like"/>
    <property type="match status" value="1"/>
</dbReference>
<evidence type="ECO:0000256" key="1">
    <source>
        <dbReference type="SAM" id="Phobius"/>
    </source>
</evidence>
<organism evidence="2 3">
    <name type="scientific">Bambusicola thoracicus</name>
    <name type="common">Chinese bamboo-partridge</name>
    <name type="synonym">Perdix thoracica</name>
    <dbReference type="NCBI Taxonomy" id="9083"/>
    <lineage>
        <taxon>Eukaryota</taxon>
        <taxon>Metazoa</taxon>
        <taxon>Chordata</taxon>
        <taxon>Craniata</taxon>
        <taxon>Vertebrata</taxon>
        <taxon>Euteleostomi</taxon>
        <taxon>Archelosauria</taxon>
        <taxon>Archosauria</taxon>
        <taxon>Dinosauria</taxon>
        <taxon>Saurischia</taxon>
        <taxon>Theropoda</taxon>
        <taxon>Coelurosauria</taxon>
        <taxon>Aves</taxon>
        <taxon>Neognathae</taxon>
        <taxon>Galloanserae</taxon>
        <taxon>Galliformes</taxon>
        <taxon>Phasianidae</taxon>
        <taxon>Perdicinae</taxon>
        <taxon>Bambusicola</taxon>
    </lineage>
</organism>
<accession>A0A2P4SL63</accession>
<dbReference type="GO" id="GO:0031179">
    <property type="term" value="P:peptide modification"/>
    <property type="evidence" value="ECO:0007669"/>
    <property type="project" value="InterPro"/>
</dbReference>
<name>A0A2P4SL63_BAMTH</name>
<dbReference type="OrthoDB" id="10257263at2759"/>
<feature type="transmembrane region" description="Helical" evidence="1">
    <location>
        <begin position="12"/>
        <end position="30"/>
    </location>
</feature>
<sequence length="152" mass="17025">MYSEGKINESLSHVFFPGIALLYLQLYRVTKNQSHLQRSLDYVKRILRNLNGRRVTFLCGDAGPLAVGAVVYHMLKNESESKECVARLLQLQRTVISMDAELPDELLYGRAGYLYALLYLNTEIASDTVSQSIIKEVGLFSLSSATAYGKGR</sequence>
<gene>
    <name evidence="2" type="ORF">CIB84_011383</name>
</gene>
<keyword evidence="3" id="KW-1185">Reference proteome</keyword>
<dbReference type="PRINTS" id="PR01950">
    <property type="entry name" value="LANCSUPER"/>
</dbReference>
<reference evidence="2 3" key="1">
    <citation type="submission" date="2018-01" db="EMBL/GenBank/DDBJ databases">
        <title>Comparison of the Chinese Bamboo Partridge and Red Junglefowl genome sequences highlights the importance of demography in genome evolution.</title>
        <authorList>
            <person name="Tiley G.P."/>
            <person name="Kimball R.T."/>
            <person name="Braun E.L."/>
            <person name="Burleigh J.G."/>
        </authorList>
    </citation>
    <scope>NUCLEOTIDE SEQUENCE [LARGE SCALE GENOMIC DNA]</scope>
    <source>
        <strain evidence="2">RTK389</strain>
        <tissue evidence="2">Blood</tissue>
    </source>
</reference>
<comment type="caution">
    <text evidence="2">The sequence shown here is derived from an EMBL/GenBank/DDBJ whole genome shotgun (WGS) entry which is preliminary data.</text>
</comment>
<dbReference type="SUPFAM" id="SSF158745">
    <property type="entry name" value="LanC-like"/>
    <property type="match status" value="1"/>
</dbReference>
<keyword evidence="1" id="KW-0472">Membrane</keyword>
<dbReference type="EMBL" id="PPHD01038051">
    <property type="protein sequence ID" value="POI24867.1"/>
    <property type="molecule type" value="Genomic_DNA"/>
</dbReference>
<protein>
    <submittedName>
        <fullName evidence="2">Uncharacterized protein</fullName>
    </submittedName>
</protein>
<dbReference type="PANTHER" id="PTHR12736:SF11">
    <property type="entry name" value="LANC-LIKE PROTEIN 2"/>
    <property type="match status" value="1"/>
</dbReference>
<dbReference type="Proteomes" id="UP000237246">
    <property type="component" value="Unassembled WGS sequence"/>
</dbReference>
<dbReference type="Gene3D" id="1.50.10.10">
    <property type="match status" value="1"/>
</dbReference>
<keyword evidence="1" id="KW-0812">Transmembrane</keyword>
<dbReference type="PANTHER" id="PTHR12736">
    <property type="entry name" value="LANC-LIKE PROTEIN"/>
    <property type="match status" value="1"/>
</dbReference>
<dbReference type="InterPro" id="IPR012341">
    <property type="entry name" value="6hp_glycosidase-like_sf"/>
</dbReference>
<evidence type="ECO:0000313" key="2">
    <source>
        <dbReference type="EMBL" id="POI24867.1"/>
    </source>
</evidence>
<evidence type="ECO:0000313" key="3">
    <source>
        <dbReference type="Proteomes" id="UP000237246"/>
    </source>
</evidence>
<dbReference type="GO" id="GO:0005886">
    <property type="term" value="C:plasma membrane"/>
    <property type="evidence" value="ECO:0007669"/>
    <property type="project" value="TreeGrafter"/>
</dbReference>